<feature type="domain" description="HTH arsR-type" evidence="2">
    <location>
        <begin position="11"/>
        <end position="113"/>
    </location>
</feature>
<dbReference type="InterPro" id="IPR036390">
    <property type="entry name" value="WH_DNA-bd_sf"/>
</dbReference>
<gene>
    <name evidence="3" type="ORF">CLOHIR_01793</name>
</gene>
<accession>B6G0Y7</accession>
<dbReference type="eggNOG" id="COG0640">
    <property type="taxonomic scope" value="Bacteria"/>
</dbReference>
<evidence type="ECO:0000313" key="3">
    <source>
        <dbReference type="EMBL" id="EEA84562.1"/>
    </source>
</evidence>
<dbReference type="CDD" id="cd00090">
    <property type="entry name" value="HTH_ARSR"/>
    <property type="match status" value="1"/>
</dbReference>
<dbReference type="GO" id="GO:0003700">
    <property type="term" value="F:DNA-binding transcription factor activity"/>
    <property type="evidence" value="ECO:0007669"/>
    <property type="project" value="InterPro"/>
</dbReference>
<evidence type="ECO:0000256" key="1">
    <source>
        <dbReference type="SAM" id="Coils"/>
    </source>
</evidence>
<dbReference type="HOGENOM" id="CLU_114835_1_1_9"/>
<dbReference type="Proteomes" id="UP000003178">
    <property type="component" value="Unassembled WGS sequence"/>
</dbReference>
<reference evidence="3 4" key="2">
    <citation type="submission" date="2008-10" db="EMBL/GenBank/DDBJ databases">
        <title>Draft genome sequence of Clostridium hiranonis (DSM 13275).</title>
        <authorList>
            <person name="Sudarsanam P."/>
            <person name="Ley R."/>
            <person name="Guruge J."/>
            <person name="Turnbaugh P.J."/>
            <person name="Mahowald M."/>
            <person name="Liep D."/>
            <person name="Gordon J."/>
        </authorList>
    </citation>
    <scope>NUCLEOTIDE SEQUENCE [LARGE SCALE GENOMIC DNA]</scope>
    <source>
        <strain evidence="3 4">DSM 13275</strain>
    </source>
</reference>
<feature type="coiled-coil region" evidence="1">
    <location>
        <begin position="136"/>
        <end position="163"/>
    </location>
</feature>
<keyword evidence="1" id="KW-0175">Coiled coil</keyword>
<keyword evidence="4" id="KW-1185">Reference proteome</keyword>
<dbReference type="AlphaFoldDB" id="B6G0Y7"/>
<dbReference type="InterPro" id="IPR011991">
    <property type="entry name" value="ArsR-like_HTH"/>
</dbReference>
<dbReference type="RefSeq" id="WP_006440655.1">
    <property type="nucleotide sequence ID" value="NZ_DS995358.1"/>
</dbReference>
<organism evidence="3 4">
    <name type="scientific">Peptacetobacter hiranonis (strain DSM 13275 / JCM 10541 / KCTC 15199 / TO-931)</name>
    <name type="common">Clostridium hiranonis</name>
    <dbReference type="NCBI Taxonomy" id="500633"/>
    <lineage>
        <taxon>Bacteria</taxon>
        <taxon>Bacillati</taxon>
        <taxon>Bacillota</taxon>
        <taxon>Clostridia</taxon>
        <taxon>Peptostreptococcales</taxon>
        <taxon>Peptostreptococcaceae</taxon>
        <taxon>Peptacetobacter</taxon>
    </lineage>
</organism>
<evidence type="ECO:0000259" key="2">
    <source>
        <dbReference type="SMART" id="SM00418"/>
    </source>
</evidence>
<dbReference type="STRING" id="500633.CLOHIR_01793"/>
<protein>
    <submittedName>
        <fullName evidence="3">Transcriptional regulator, ArsR family</fullName>
    </submittedName>
</protein>
<dbReference type="InterPro" id="IPR036388">
    <property type="entry name" value="WH-like_DNA-bd_sf"/>
</dbReference>
<dbReference type="Pfam" id="PF12840">
    <property type="entry name" value="HTH_20"/>
    <property type="match status" value="1"/>
</dbReference>
<comment type="caution">
    <text evidence="3">The sequence shown here is derived from an EMBL/GenBank/DDBJ whole genome shotgun (WGS) entry which is preliminary data.</text>
</comment>
<proteinExistence type="predicted"/>
<dbReference type="SUPFAM" id="SSF46785">
    <property type="entry name" value="Winged helix' DNA-binding domain"/>
    <property type="match status" value="1"/>
</dbReference>
<dbReference type="Gene3D" id="1.10.10.10">
    <property type="entry name" value="Winged helix-like DNA-binding domain superfamily/Winged helix DNA-binding domain"/>
    <property type="match status" value="1"/>
</dbReference>
<evidence type="ECO:0000313" key="4">
    <source>
        <dbReference type="Proteomes" id="UP000003178"/>
    </source>
</evidence>
<dbReference type="InterPro" id="IPR001845">
    <property type="entry name" value="HTH_ArsR_DNA-bd_dom"/>
</dbReference>
<dbReference type="SMART" id="SM00418">
    <property type="entry name" value="HTH_ARSR"/>
    <property type="match status" value="1"/>
</dbReference>
<name>B6G0Y7_PEPHT</name>
<sequence length="183" mass="20961">MKEVMVLRDLECIKAVAHPKRIEILNQFENSPLSAKQLSEILEEPHAKINYHIKMLYKVGILDLVEEKIKSGIVEKYYYPTAKSIEIGKNVFNFSLAGKIEGETDEFYVNKFEDVSEAFFNAAEAGKLSGSNIEDFHNVELSKEEAEEIKETLRAKLEEISARANRDADRERYEVAFVSIPEK</sequence>
<reference evidence="3 4" key="1">
    <citation type="submission" date="2008-09" db="EMBL/GenBank/DDBJ databases">
        <authorList>
            <person name="Fulton L."/>
            <person name="Clifton S."/>
            <person name="Fulton B."/>
            <person name="Xu J."/>
            <person name="Minx P."/>
            <person name="Pepin K.H."/>
            <person name="Johnson M."/>
            <person name="Thiruvilangam P."/>
            <person name="Bhonagiri V."/>
            <person name="Nash W.E."/>
            <person name="Mardis E.R."/>
            <person name="Wilson R.K."/>
        </authorList>
    </citation>
    <scope>NUCLEOTIDE SEQUENCE [LARGE SCALE GENOMIC DNA]</scope>
    <source>
        <strain evidence="3 4">DSM 13275</strain>
    </source>
</reference>
<dbReference type="OrthoDB" id="9788770at2"/>
<dbReference type="EMBL" id="ABWP01000070">
    <property type="protein sequence ID" value="EEA84562.1"/>
    <property type="molecule type" value="Genomic_DNA"/>
</dbReference>